<accession>A0A4Y8Q0E4</accession>
<protein>
    <recommendedName>
        <fullName evidence="6">HTH tetR-type domain-containing protein</fullName>
    </recommendedName>
</protein>
<reference evidence="7 8" key="1">
    <citation type="submission" date="2017-03" db="EMBL/GenBank/DDBJ databases">
        <title>Isolation of Levoglucosan Utilizing Bacteria.</title>
        <authorList>
            <person name="Arya A.S."/>
        </authorList>
    </citation>
    <scope>NUCLEOTIDE SEQUENCE [LARGE SCALE GENOMIC DNA]</scope>
    <source>
        <strain evidence="7 8">MEC069</strain>
    </source>
</reference>
<organism evidence="7 8">
    <name type="scientific">Paenibacillus athensensis</name>
    <dbReference type="NCBI Taxonomy" id="1967502"/>
    <lineage>
        <taxon>Bacteria</taxon>
        <taxon>Bacillati</taxon>
        <taxon>Bacillota</taxon>
        <taxon>Bacilli</taxon>
        <taxon>Bacillales</taxon>
        <taxon>Paenibacillaceae</taxon>
        <taxon>Paenibacillus</taxon>
    </lineage>
</organism>
<dbReference type="InterPro" id="IPR050109">
    <property type="entry name" value="HTH-type_TetR-like_transc_reg"/>
</dbReference>
<proteinExistence type="predicted"/>
<evidence type="ECO:0000256" key="4">
    <source>
        <dbReference type="PROSITE-ProRule" id="PRU00335"/>
    </source>
</evidence>
<sequence>MNRPTPPSDSLQPPVDQDTPCSRREERDWQYRRCILDTALRLFAEHGIENVNMYQIAQEAGVGQGTLYRRYAHIGEVCSDLLRTTSEQFMASLEAALAEEAPHAPAIERLANLIVRIVAFIDDKAPLLSAIYSQYNGKKKMHLHDKPIFVKLHHFAATLMNEAIAAGDIRPVDVKLTVNTLLAALSPEQYMYHREVLGYDKERFAEGICRLFVRGL</sequence>
<evidence type="ECO:0000256" key="1">
    <source>
        <dbReference type="ARBA" id="ARBA00023015"/>
    </source>
</evidence>
<feature type="DNA-binding region" description="H-T-H motif" evidence="4">
    <location>
        <begin position="52"/>
        <end position="71"/>
    </location>
</feature>
<keyword evidence="1" id="KW-0805">Transcription regulation</keyword>
<feature type="region of interest" description="Disordered" evidence="5">
    <location>
        <begin position="1"/>
        <end position="24"/>
    </location>
</feature>
<dbReference type="Gene3D" id="1.10.10.60">
    <property type="entry name" value="Homeodomain-like"/>
    <property type="match status" value="1"/>
</dbReference>
<dbReference type="InterPro" id="IPR036271">
    <property type="entry name" value="Tet_transcr_reg_TetR-rel_C_sf"/>
</dbReference>
<dbReference type="OrthoDB" id="1679733at2"/>
<dbReference type="EMBL" id="MYFO01000015">
    <property type="protein sequence ID" value="TFE87126.1"/>
    <property type="molecule type" value="Genomic_DNA"/>
</dbReference>
<dbReference type="GO" id="GO:0000976">
    <property type="term" value="F:transcription cis-regulatory region binding"/>
    <property type="evidence" value="ECO:0007669"/>
    <property type="project" value="TreeGrafter"/>
</dbReference>
<dbReference type="PANTHER" id="PTHR30055:SF234">
    <property type="entry name" value="HTH-TYPE TRANSCRIPTIONAL REGULATOR BETI"/>
    <property type="match status" value="1"/>
</dbReference>
<dbReference type="AlphaFoldDB" id="A0A4Y8Q0E4"/>
<dbReference type="RefSeq" id="WP_134753583.1">
    <property type="nucleotide sequence ID" value="NZ_MYFO02000013.1"/>
</dbReference>
<dbReference type="InterPro" id="IPR009057">
    <property type="entry name" value="Homeodomain-like_sf"/>
</dbReference>
<comment type="caution">
    <text evidence="7">The sequence shown here is derived from an EMBL/GenBank/DDBJ whole genome shotgun (WGS) entry which is preliminary data.</text>
</comment>
<dbReference type="Gene3D" id="1.10.357.10">
    <property type="entry name" value="Tetracycline Repressor, domain 2"/>
    <property type="match status" value="1"/>
</dbReference>
<feature type="domain" description="HTH tetR-type" evidence="6">
    <location>
        <begin position="29"/>
        <end position="89"/>
    </location>
</feature>
<name>A0A4Y8Q0E4_9BACL</name>
<dbReference type="PRINTS" id="PR00455">
    <property type="entry name" value="HTHTETR"/>
</dbReference>
<keyword evidence="2 4" id="KW-0238">DNA-binding</keyword>
<evidence type="ECO:0000256" key="3">
    <source>
        <dbReference type="ARBA" id="ARBA00023163"/>
    </source>
</evidence>
<evidence type="ECO:0000256" key="2">
    <source>
        <dbReference type="ARBA" id="ARBA00023125"/>
    </source>
</evidence>
<keyword evidence="8" id="KW-1185">Reference proteome</keyword>
<evidence type="ECO:0000313" key="7">
    <source>
        <dbReference type="EMBL" id="TFE87126.1"/>
    </source>
</evidence>
<dbReference type="SUPFAM" id="SSF46689">
    <property type="entry name" value="Homeodomain-like"/>
    <property type="match status" value="1"/>
</dbReference>
<dbReference type="PANTHER" id="PTHR30055">
    <property type="entry name" value="HTH-TYPE TRANSCRIPTIONAL REGULATOR RUTR"/>
    <property type="match status" value="1"/>
</dbReference>
<dbReference type="Proteomes" id="UP000298246">
    <property type="component" value="Unassembled WGS sequence"/>
</dbReference>
<dbReference type="PROSITE" id="PS50977">
    <property type="entry name" value="HTH_TETR_2"/>
    <property type="match status" value="1"/>
</dbReference>
<keyword evidence="3" id="KW-0804">Transcription</keyword>
<gene>
    <name evidence="7" type="ORF">B5M42_13300</name>
</gene>
<dbReference type="InterPro" id="IPR001647">
    <property type="entry name" value="HTH_TetR"/>
</dbReference>
<dbReference type="SUPFAM" id="SSF48498">
    <property type="entry name" value="Tetracyclin repressor-like, C-terminal domain"/>
    <property type="match status" value="1"/>
</dbReference>
<evidence type="ECO:0000313" key="8">
    <source>
        <dbReference type="Proteomes" id="UP000298246"/>
    </source>
</evidence>
<dbReference type="GO" id="GO:0003700">
    <property type="term" value="F:DNA-binding transcription factor activity"/>
    <property type="evidence" value="ECO:0007669"/>
    <property type="project" value="TreeGrafter"/>
</dbReference>
<evidence type="ECO:0000259" key="6">
    <source>
        <dbReference type="PROSITE" id="PS50977"/>
    </source>
</evidence>
<evidence type="ECO:0000256" key="5">
    <source>
        <dbReference type="SAM" id="MobiDB-lite"/>
    </source>
</evidence>
<dbReference type="Pfam" id="PF00440">
    <property type="entry name" value="TetR_N"/>
    <property type="match status" value="1"/>
</dbReference>